<dbReference type="PROSITE" id="PS51421">
    <property type="entry name" value="RAS"/>
    <property type="match status" value="1"/>
</dbReference>
<organism evidence="5 6">
    <name type="scientific">Perkinsus olseni</name>
    <name type="common">Perkinsus atlanticus</name>
    <dbReference type="NCBI Taxonomy" id="32597"/>
    <lineage>
        <taxon>Eukaryota</taxon>
        <taxon>Sar</taxon>
        <taxon>Alveolata</taxon>
        <taxon>Perkinsozoa</taxon>
        <taxon>Perkinsea</taxon>
        <taxon>Perkinsida</taxon>
        <taxon>Perkinsidae</taxon>
        <taxon>Perkinsus</taxon>
    </lineage>
</organism>
<evidence type="ECO:0000256" key="2">
    <source>
        <dbReference type="ARBA" id="ARBA00023134"/>
    </source>
</evidence>
<feature type="region of interest" description="Disordered" evidence="3">
    <location>
        <begin position="970"/>
        <end position="1017"/>
    </location>
</feature>
<dbReference type="InterPro" id="IPR050227">
    <property type="entry name" value="Rab"/>
</dbReference>
<dbReference type="InterPro" id="IPR005225">
    <property type="entry name" value="Small_GTP-bd"/>
</dbReference>
<dbReference type="PROSITE" id="PS51419">
    <property type="entry name" value="RAB"/>
    <property type="match status" value="1"/>
</dbReference>
<dbReference type="Proteomes" id="UP000570595">
    <property type="component" value="Unassembled WGS sequence"/>
</dbReference>
<dbReference type="Pfam" id="PF00071">
    <property type="entry name" value="Ras"/>
    <property type="match status" value="1"/>
</dbReference>
<feature type="compositionally biased region" description="Polar residues" evidence="3">
    <location>
        <begin position="10"/>
        <end position="23"/>
    </location>
</feature>
<dbReference type="PRINTS" id="PR00449">
    <property type="entry name" value="RASTRNSFRMNG"/>
</dbReference>
<dbReference type="OrthoDB" id="448989at2759"/>
<evidence type="ECO:0000313" key="5">
    <source>
        <dbReference type="EMBL" id="KAF4664561.1"/>
    </source>
</evidence>
<dbReference type="GO" id="GO:0003924">
    <property type="term" value="F:GTPase activity"/>
    <property type="evidence" value="ECO:0007669"/>
    <property type="project" value="InterPro"/>
</dbReference>
<dbReference type="AlphaFoldDB" id="A0A7J6M0G3"/>
<feature type="compositionally biased region" description="Basic and acidic residues" evidence="3">
    <location>
        <begin position="827"/>
        <end position="842"/>
    </location>
</feature>
<evidence type="ECO:0000313" key="6">
    <source>
        <dbReference type="Proteomes" id="UP000570595"/>
    </source>
</evidence>
<feature type="region of interest" description="Disordered" evidence="3">
    <location>
        <begin position="146"/>
        <end position="252"/>
    </location>
</feature>
<dbReference type="NCBIfam" id="TIGR00231">
    <property type="entry name" value="small_GTP"/>
    <property type="match status" value="1"/>
</dbReference>
<dbReference type="GO" id="GO:0005634">
    <property type="term" value="C:nucleus"/>
    <property type="evidence" value="ECO:0007669"/>
    <property type="project" value="UniProtKB-ARBA"/>
</dbReference>
<dbReference type="PANTHER" id="PTHR47977">
    <property type="entry name" value="RAS-RELATED PROTEIN RAB"/>
    <property type="match status" value="1"/>
</dbReference>
<protein>
    <recommendedName>
        <fullName evidence="4">CWF21 domain-containing protein</fullName>
    </recommendedName>
</protein>
<feature type="region of interest" description="Disordered" evidence="3">
    <location>
        <begin position="1"/>
        <end position="54"/>
    </location>
</feature>
<dbReference type="FunFam" id="3.40.50.300:FF:001447">
    <property type="entry name" value="Ras-related protein Rab-1B"/>
    <property type="match status" value="1"/>
</dbReference>
<dbReference type="InterPro" id="IPR013170">
    <property type="entry name" value="mRNA_splic_Cwf21_dom"/>
</dbReference>
<dbReference type="SUPFAM" id="SSF52540">
    <property type="entry name" value="P-loop containing nucleoside triphosphate hydrolases"/>
    <property type="match status" value="1"/>
</dbReference>
<reference evidence="5 6" key="1">
    <citation type="submission" date="2020-04" db="EMBL/GenBank/DDBJ databases">
        <title>Perkinsus olseni comparative genomics.</title>
        <authorList>
            <person name="Bogema D.R."/>
        </authorList>
    </citation>
    <scope>NUCLEOTIDE SEQUENCE [LARGE SCALE GENOMIC DNA]</scope>
    <source>
        <strain evidence="5">ATCC PRA-179</strain>
    </source>
</reference>
<keyword evidence="2" id="KW-0342">GTP-binding</keyword>
<proteinExistence type="predicted"/>
<feature type="compositionally biased region" description="Polar residues" evidence="3">
    <location>
        <begin position="976"/>
        <end position="988"/>
    </location>
</feature>
<feature type="compositionally biased region" description="Basic and acidic residues" evidence="3">
    <location>
        <begin position="146"/>
        <end position="158"/>
    </location>
</feature>
<gene>
    <name evidence="5" type="ORF">FOZ61_000719</name>
</gene>
<dbReference type="Pfam" id="PF08312">
    <property type="entry name" value="cwf21"/>
    <property type="match status" value="1"/>
</dbReference>
<feature type="compositionally biased region" description="Basic and acidic residues" evidence="3">
    <location>
        <begin position="796"/>
        <end position="810"/>
    </location>
</feature>
<evidence type="ECO:0000256" key="3">
    <source>
        <dbReference type="SAM" id="MobiDB-lite"/>
    </source>
</evidence>
<dbReference type="InterPro" id="IPR027417">
    <property type="entry name" value="P-loop_NTPase"/>
</dbReference>
<feature type="compositionally biased region" description="Basic and acidic residues" evidence="3">
    <location>
        <begin position="204"/>
        <end position="221"/>
    </location>
</feature>
<dbReference type="CDD" id="cd00154">
    <property type="entry name" value="Rab"/>
    <property type="match status" value="1"/>
</dbReference>
<dbReference type="SMART" id="SM01115">
    <property type="entry name" value="cwf21"/>
    <property type="match status" value="1"/>
</dbReference>
<feature type="region of interest" description="Disordered" evidence="3">
    <location>
        <begin position="101"/>
        <end position="121"/>
    </location>
</feature>
<dbReference type="CDD" id="cd21372">
    <property type="entry name" value="cwf21_CWC21-like"/>
    <property type="match status" value="1"/>
</dbReference>
<dbReference type="SMART" id="SM00173">
    <property type="entry name" value="RAS"/>
    <property type="match status" value="1"/>
</dbReference>
<evidence type="ECO:0000256" key="1">
    <source>
        <dbReference type="ARBA" id="ARBA00022741"/>
    </source>
</evidence>
<accession>A0A7J6M0G3</accession>
<dbReference type="GO" id="GO:0005525">
    <property type="term" value="F:GTP binding"/>
    <property type="evidence" value="ECO:0007669"/>
    <property type="project" value="UniProtKB-KW"/>
</dbReference>
<feature type="compositionally biased region" description="Basic and acidic residues" evidence="3">
    <location>
        <begin position="101"/>
        <end position="110"/>
    </location>
</feature>
<feature type="region of interest" description="Disordered" evidence="3">
    <location>
        <begin position="775"/>
        <end position="860"/>
    </location>
</feature>
<dbReference type="InterPro" id="IPR001806">
    <property type="entry name" value="Small_GTPase"/>
</dbReference>
<dbReference type="SMART" id="SM00174">
    <property type="entry name" value="RHO"/>
    <property type="match status" value="1"/>
</dbReference>
<dbReference type="EMBL" id="JABAHT010000114">
    <property type="protein sequence ID" value="KAF4664561.1"/>
    <property type="molecule type" value="Genomic_DNA"/>
</dbReference>
<feature type="domain" description="CWF21" evidence="4">
    <location>
        <begin position="55"/>
        <end position="100"/>
    </location>
</feature>
<dbReference type="SMART" id="SM00175">
    <property type="entry name" value="RAB"/>
    <property type="match status" value="1"/>
</dbReference>
<sequence>MYNGIGLQTPRGSGTSGYVQRSKSYLRPQRTDIKPFRESEAAAPPKPKKADPELIYHNQKREIEVKLIDLQDTLLESGEEEDIVQKKVDKERQKLYKELDDRRADAEAHGGELQADQMASTHEYLQLQKRQAERAAKAFGINTRNHEEGVAFDKDRQHQQKLQRMMDAQARDAERWAAAGGENGDDGAMRKNQRNSRPPAKAGESWRDFAERRKEKGWAAEEREETEEGAAKRREAKRVRREEKASQGQQQQERIDFVAKVVTLDDGRSVKLQLWDTAGQERFRSLIPAYLRDTAACVVVFDLTSKESFASVRSWVSQVRDEKGADGGIQIVLVGNKADMAESRQVSEEDAKTLADELGVRYFETSAKSGVEIDEIFTEIAKSMPEDDPASEGSNTIRVSAANEHNGAAERNCSTVELSIFLGSGVCEFEGQRRQYGLVRLVSLLLQAECRIIARTVISITGKRVDVLQSLGGYADVAPISEWEKEPKYRTKSEMLHQRRANLIPDISYDVDGDGVVGARDYFIAKNFDEDRDGRLNRKERQRCMEALAKGWLDRFSFGHDQAGSKRPFAVQQRRGKIFTQDSSFELGETYPAHPISKVIPFHHTKTELAVDRRNEMKNAASELYDRWERKNPAMVAEQPPSKDNYVAHPKMTHIGERAAADNEASRVCAGLMPVNTHLNPDRESKALSTAWVEAPVVRTRSQLVELRREKLKCDLDESRNKGEAEFIPLSVRAVAKEAAAHEFRKGEGAEPKTKTLLDLQRRRDRIEHNLANCRRKPRKMPAFSEQDQPWWTLGEEPRKKPRSQRDRGGSIKSRVAEVTFKVTDPLPEHLRPRKQPEREDPPIIGDVKPKSNKPLFPEGRSKTVKRWTTDIIEHGALRNGKRLFDSLLPCQVYTKDFAPLEVWSSFDIIRHDALKKQAIARSSAAPTVSKLSSAMISSNQRSDAAAVPNNSETSADAEARRLSAVAYGRQRGEQQRSVLSQKPSSISVDRPRYPGPSIIDRIAKSGPKTSVPCGEVRTGGFDRLEIRKGSGA</sequence>
<comment type="caution">
    <text evidence="5">The sequence shown here is derived from an EMBL/GenBank/DDBJ whole genome shotgun (WGS) entry which is preliminary data.</text>
</comment>
<feature type="compositionally biased region" description="Basic and acidic residues" evidence="3">
    <location>
        <begin position="29"/>
        <end position="40"/>
    </location>
</feature>
<dbReference type="Gene3D" id="3.40.50.300">
    <property type="entry name" value="P-loop containing nucleotide triphosphate hydrolases"/>
    <property type="match status" value="1"/>
</dbReference>
<evidence type="ECO:0000259" key="4">
    <source>
        <dbReference type="SMART" id="SM01115"/>
    </source>
</evidence>
<name>A0A7J6M0G3_PEROL</name>
<keyword evidence="1" id="KW-0547">Nucleotide-binding</keyword>